<dbReference type="Proteomes" id="UP000019375">
    <property type="component" value="Unassembled WGS sequence"/>
</dbReference>
<accession>A0A8J2T8H6</accession>
<dbReference type="Pfam" id="PF16588">
    <property type="entry name" value="zf-C2H2_10"/>
    <property type="match status" value="1"/>
</dbReference>
<dbReference type="OrthoDB" id="4069967at2759"/>
<evidence type="ECO:0000313" key="1">
    <source>
        <dbReference type="EMBL" id="CDF90051.1"/>
    </source>
</evidence>
<sequence>MSSDEILRASQAMENLAKMVLERRNAATVDEKMRRLDDLINMILQINDCHAKVDREKLEQSLLRQSVETVEKNHQQYVLIPVMPVQRKAPARRRQSKLQCSFCQEVGHTRAHCEKRLHP</sequence>
<evidence type="ECO:0000313" key="2">
    <source>
        <dbReference type="Proteomes" id="UP000019375"/>
    </source>
</evidence>
<dbReference type="EMBL" id="HG316458">
    <property type="protein sequence ID" value="CDF90051.1"/>
    <property type="molecule type" value="Genomic_DNA"/>
</dbReference>
<keyword evidence="2" id="KW-1185">Reference proteome</keyword>
<name>A0A8J2T8H6_ZYGB2</name>
<protein>
    <submittedName>
        <fullName evidence="1">ZYBA0S05-07866g1_1</fullName>
    </submittedName>
</protein>
<gene>
    <name evidence="1" type="ORF">BN860_07866g</name>
</gene>
<reference evidence="2" key="1">
    <citation type="journal article" date="2013" name="Genome Announc.">
        <title>Genome sequence of the food spoilage yeast Zygosaccharomyces bailii CLIB 213(T).</title>
        <authorList>
            <person name="Galeote V."/>
            <person name="Bigey F."/>
            <person name="Devillers H."/>
            <person name="Neuveglise C."/>
            <person name="Dequin S."/>
        </authorList>
    </citation>
    <scope>NUCLEOTIDE SEQUENCE [LARGE SCALE GENOMIC DNA]</scope>
    <source>
        <strain evidence="2">CLIB 213 / ATCC 58445 / CBS 680 / CCRC 21525 / NBRC 1098 / NCYC 1416 / NRRL Y-2227</strain>
    </source>
</reference>
<proteinExistence type="predicted"/>
<dbReference type="AlphaFoldDB" id="A0A8J2T8H6"/>
<organism evidence="1 2">
    <name type="scientific">Zygosaccharomyces bailii (strain CLIB 213 / ATCC 58445 / CBS 680 / BCRC 21525 / NBRC 1098 / NCYC 1416 / NRRL Y-2227)</name>
    <dbReference type="NCBI Taxonomy" id="1333698"/>
    <lineage>
        <taxon>Eukaryota</taxon>
        <taxon>Fungi</taxon>
        <taxon>Dikarya</taxon>
        <taxon>Ascomycota</taxon>
        <taxon>Saccharomycotina</taxon>
        <taxon>Saccharomycetes</taxon>
        <taxon>Saccharomycetales</taxon>
        <taxon>Saccharomycetaceae</taxon>
        <taxon>Zygosaccharomyces</taxon>
    </lineage>
</organism>